<dbReference type="InterPro" id="IPR020825">
    <property type="entry name" value="Phe-tRNA_synthase-like_B3/B4"/>
</dbReference>
<name>X1Q754_9ZZZZ</name>
<feature type="non-terminal residue" evidence="4">
    <location>
        <position position="218"/>
    </location>
</feature>
<dbReference type="CDD" id="cd02796">
    <property type="entry name" value="tRNA_bind_bactPheRS"/>
    <property type="match status" value="1"/>
</dbReference>
<accession>X1Q754</accession>
<evidence type="ECO:0000256" key="1">
    <source>
        <dbReference type="ARBA" id="ARBA00022555"/>
    </source>
</evidence>
<gene>
    <name evidence="4" type="ORF">S06H3_57888</name>
</gene>
<proteinExistence type="predicted"/>
<evidence type="ECO:0000313" key="4">
    <source>
        <dbReference type="EMBL" id="GAI50586.1"/>
    </source>
</evidence>
<dbReference type="InterPro" id="IPR002547">
    <property type="entry name" value="tRNA-bd_dom"/>
</dbReference>
<dbReference type="SUPFAM" id="SSF50249">
    <property type="entry name" value="Nucleic acid-binding proteins"/>
    <property type="match status" value="1"/>
</dbReference>
<sequence>VVCGAPNLRLGDKVAFAHVGSQLTDGHSGQEFRLESAKIRGVVSDGMACSEKELGISDSHEGIMVLPPEAPIGTPLADYLGDVIFDLDVTPNRPDCLCIIGIAREVAVLTGQSLHLPEVNYEEVTSPVDQQISVEIAAPDLCSRYCASLITGVKIAESPRWMQQRLLKCGMRPINNIVDITNYVMLEYGQPLHAFDYHKIRGKRIIVRRATSGETITT</sequence>
<dbReference type="GO" id="GO:0000049">
    <property type="term" value="F:tRNA binding"/>
    <property type="evidence" value="ECO:0007669"/>
    <property type="project" value="UniProtKB-KW"/>
</dbReference>
<evidence type="ECO:0000259" key="3">
    <source>
        <dbReference type="PROSITE" id="PS50886"/>
    </source>
</evidence>
<keyword evidence="1" id="KW-0820">tRNA-binding</keyword>
<dbReference type="GO" id="GO:0006432">
    <property type="term" value="P:phenylalanyl-tRNA aminoacylation"/>
    <property type="evidence" value="ECO:0007669"/>
    <property type="project" value="InterPro"/>
</dbReference>
<feature type="domain" description="TRNA-binding" evidence="3">
    <location>
        <begin position="1"/>
        <end position="77"/>
    </location>
</feature>
<reference evidence="4" key="1">
    <citation type="journal article" date="2014" name="Front. Microbiol.">
        <title>High frequency of phylogenetically diverse reductive dehalogenase-homologous genes in deep subseafloor sedimentary metagenomes.</title>
        <authorList>
            <person name="Kawai M."/>
            <person name="Futagami T."/>
            <person name="Toyoda A."/>
            <person name="Takaki Y."/>
            <person name="Nishi S."/>
            <person name="Hori S."/>
            <person name="Arai W."/>
            <person name="Tsubouchi T."/>
            <person name="Morono Y."/>
            <person name="Uchiyama I."/>
            <person name="Ito T."/>
            <person name="Fujiyama A."/>
            <person name="Inagaki F."/>
            <person name="Takami H."/>
        </authorList>
    </citation>
    <scope>NUCLEOTIDE SEQUENCE</scope>
    <source>
        <strain evidence="4">Expedition CK06-06</strain>
    </source>
</reference>
<dbReference type="AlphaFoldDB" id="X1Q754"/>
<protein>
    <recommendedName>
        <fullName evidence="3">tRNA-binding domain-containing protein</fullName>
    </recommendedName>
</protein>
<dbReference type="PANTHER" id="PTHR10947">
    <property type="entry name" value="PHENYLALANYL-TRNA SYNTHETASE BETA CHAIN AND LEUCINE-RICH REPEAT-CONTAINING PROTEIN 47"/>
    <property type="match status" value="1"/>
</dbReference>
<evidence type="ECO:0000256" key="2">
    <source>
        <dbReference type="ARBA" id="ARBA00022884"/>
    </source>
</evidence>
<dbReference type="InterPro" id="IPR045060">
    <property type="entry name" value="Phe-tRNA-ligase_IIc_bsu"/>
</dbReference>
<dbReference type="GO" id="GO:0009328">
    <property type="term" value="C:phenylalanine-tRNA ligase complex"/>
    <property type="evidence" value="ECO:0007669"/>
    <property type="project" value="TreeGrafter"/>
</dbReference>
<comment type="caution">
    <text evidence="4">The sequence shown here is derived from an EMBL/GenBank/DDBJ whole genome shotgun (WGS) entry which is preliminary data.</text>
</comment>
<keyword evidence="2" id="KW-0694">RNA-binding</keyword>
<dbReference type="PANTHER" id="PTHR10947:SF0">
    <property type="entry name" value="PHENYLALANINE--TRNA LIGASE BETA SUBUNIT"/>
    <property type="match status" value="1"/>
</dbReference>
<dbReference type="InterPro" id="IPR033714">
    <property type="entry name" value="tRNA_bind_bactPheRS"/>
</dbReference>
<organism evidence="4">
    <name type="scientific">marine sediment metagenome</name>
    <dbReference type="NCBI Taxonomy" id="412755"/>
    <lineage>
        <taxon>unclassified sequences</taxon>
        <taxon>metagenomes</taxon>
        <taxon>ecological metagenomes</taxon>
    </lineage>
</organism>
<dbReference type="Gene3D" id="3.50.40.10">
    <property type="entry name" value="Phenylalanyl-trna Synthetase, Chain B, domain 3"/>
    <property type="match status" value="1"/>
</dbReference>
<dbReference type="InterPro" id="IPR012340">
    <property type="entry name" value="NA-bd_OB-fold"/>
</dbReference>
<dbReference type="EMBL" id="BARV01037416">
    <property type="protein sequence ID" value="GAI50586.1"/>
    <property type="molecule type" value="Genomic_DNA"/>
</dbReference>
<dbReference type="SMART" id="SM00873">
    <property type="entry name" value="B3_4"/>
    <property type="match status" value="1"/>
</dbReference>
<dbReference type="GO" id="GO:0004826">
    <property type="term" value="F:phenylalanine-tRNA ligase activity"/>
    <property type="evidence" value="ECO:0007669"/>
    <property type="project" value="InterPro"/>
</dbReference>
<feature type="non-terminal residue" evidence="4">
    <location>
        <position position="1"/>
    </location>
</feature>
<dbReference type="Pfam" id="PF03483">
    <property type="entry name" value="B3_4"/>
    <property type="match status" value="1"/>
</dbReference>
<dbReference type="SUPFAM" id="SSF56037">
    <property type="entry name" value="PheT/TilS domain"/>
    <property type="match status" value="1"/>
</dbReference>
<dbReference type="InterPro" id="IPR005146">
    <property type="entry name" value="B3/B4_tRNA-bd"/>
</dbReference>
<dbReference type="Gene3D" id="3.30.56.10">
    <property type="match status" value="1"/>
</dbReference>
<dbReference type="Gene3D" id="2.40.50.140">
    <property type="entry name" value="Nucleic acid-binding proteins"/>
    <property type="match status" value="1"/>
</dbReference>
<dbReference type="PROSITE" id="PS50886">
    <property type="entry name" value="TRBD"/>
    <property type="match status" value="1"/>
</dbReference>